<protein>
    <submittedName>
        <fullName evidence="6">Endothelial differentiation-related factor 1-like</fullName>
    </submittedName>
</protein>
<dbReference type="InterPro" id="IPR001387">
    <property type="entry name" value="Cro/C1-type_HTH"/>
</dbReference>
<dbReference type="PANTHER" id="PTHR10245:SF15">
    <property type="entry name" value="ENDOTHELIAL DIFFERENTIATION-RELATED FACTOR 1"/>
    <property type="match status" value="1"/>
</dbReference>
<evidence type="ECO:0000256" key="1">
    <source>
        <dbReference type="ARBA" id="ARBA00023015"/>
    </source>
</evidence>
<dbReference type="InterPro" id="IPR013729">
    <property type="entry name" value="MBF1_N"/>
</dbReference>
<dbReference type="OrthoDB" id="10253401at2759"/>
<dbReference type="SMART" id="SM00530">
    <property type="entry name" value="HTH_XRE"/>
    <property type="match status" value="1"/>
</dbReference>
<sequence length="184" mass="19753">MILLELYSPRQSRWARGNGGGEGRRERGRAGQRLGRSARAGERRTAAKMQQDWDKVVIGQKGPGGSRGGGPKKVSAEAALKAGNGQVVTEKKFAGGTNKVGTQGKNLARIDDETEDFEVPTVPLSLGKQIQKARQVKGLTQAQLAQQINEKPAVIGQYEAGKAVPEPAIMAKMERALGVKLKRK</sequence>
<evidence type="ECO:0000313" key="7">
    <source>
        <dbReference type="Proteomes" id="UP000324585"/>
    </source>
</evidence>
<feature type="domain" description="HTH cro/C1-type" evidence="5">
    <location>
        <begin position="130"/>
        <end position="184"/>
    </location>
</feature>
<feature type="compositionally biased region" description="Basic and acidic residues" evidence="4">
    <location>
        <begin position="39"/>
        <end position="52"/>
    </location>
</feature>
<evidence type="ECO:0000256" key="2">
    <source>
        <dbReference type="ARBA" id="ARBA00023125"/>
    </source>
</evidence>
<comment type="caution">
    <text evidence="6">The sequence shown here is derived from an EMBL/GenBank/DDBJ whole genome shotgun (WGS) entry which is preliminary data.</text>
</comment>
<dbReference type="GO" id="GO:0003677">
    <property type="term" value="F:DNA binding"/>
    <property type="evidence" value="ECO:0007669"/>
    <property type="project" value="UniProtKB-KW"/>
</dbReference>
<feature type="region of interest" description="Disordered" evidence="4">
    <location>
        <begin position="7"/>
        <end position="52"/>
    </location>
</feature>
<dbReference type="OMA" id="IMHARTE"/>
<organism evidence="6 7">
    <name type="scientific">Porphyridium purpureum</name>
    <name type="common">Red alga</name>
    <name type="synonym">Porphyridium cruentum</name>
    <dbReference type="NCBI Taxonomy" id="35688"/>
    <lineage>
        <taxon>Eukaryota</taxon>
        <taxon>Rhodophyta</taxon>
        <taxon>Bangiophyceae</taxon>
        <taxon>Porphyridiales</taxon>
        <taxon>Porphyridiaceae</taxon>
        <taxon>Porphyridium</taxon>
    </lineage>
</organism>
<gene>
    <name evidence="6" type="ORF">FVE85_5790</name>
</gene>
<keyword evidence="2" id="KW-0238">DNA-binding</keyword>
<dbReference type="AlphaFoldDB" id="A0A5J4Z4E8"/>
<dbReference type="EMBL" id="VRMN01000001">
    <property type="protein sequence ID" value="KAA8498205.1"/>
    <property type="molecule type" value="Genomic_DNA"/>
</dbReference>
<reference evidence="7" key="1">
    <citation type="journal article" date="2019" name="Nat. Commun.">
        <title>Expansion of phycobilisome linker gene families in mesophilic red algae.</title>
        <authorList>
            <person name="Lee J."/>
            <person name="Kim D."/>
            <person name="Bhattacharya D."/>
            <person name="Yoon H.S."/>
        </authorList>
    </citation>
    <scope>NUCLEOTIDE SEQUENCE [LARGE SCALE GENOMIC DNA]</scope>
    <source>
        <strain evidence="7">CCMP 1328</strain>
    </source>
</reference>
<dbReference type="PANTHER" id="PTHR10245">
    <property type="entry name" value="ENDOTHELIAL DIFFERENTIATION-RELATED FACTOR 1 MULTIPROTEIN BRIDGING FACTOR 1"/>
    <property type="match status" value="1"/>
</dbReference>
<keyword evidence="7" id="KW-1185">Reference proteome</keyword>
<dbReference type="Gene3D" id="1.10.260.40">
    <property type="entry name" value="lambda repressor-like DNA-binding domains"/>
    <property type="match status" value="1"/>
</dbReference>
<dbReference type="Pfam" id="PF08523">
    <property type="entry name" value="MBF1"/>
    <property type="match status" value="1"/>
</dbReference>
<evidence type="ECO:0000259" key="5">
    <source>
        <dbReference type="PROSITE" id="PS50943"/>
    </source>
</evidence>
<dbReference type="SUPFAM" id="SSF47413">
    <property type="entry name" value="lambda repressor-like DNA-binding domains"/>
    <property type="match status" value="1"/>
</dbReference>
<evidence type="ECO:0000256" key="3">
    <source>
        <dbReference type="ARBA" id="ARBA00023163"/>
    </source>
</evidence>
<dbReference type="Pfam" id="PF01381">
    <property type="entry name" value="HTH_3"/>
    <property type="match status" value="1"/>
</dbReference>
<dbReference type="InterPro" id="IPR010982">
    <property type="entry name" value="Lambda_DNA-bd_dom_sf"/>
</dbReference>
<accession>A0A5J4Z4E8</accession>
<proteinExistence type="predicted"/>
<evidence type="ECO:0000313" key="6">
    <source>
        <dbReference type="EMBL" id="KAA8498205.1"/>
    </source>
</evidence>
<evidence type="ECO:0000256" key="4">
    <source>
        <dbReference type="SAM" id="MobiDB-lite"/>
    </source>
</evidence>
<dbReference type="Proteomes" id="UP000324585">
    <property type="component" value="Unassembled WGS sequence"/>
</dbReference>
<dbReference type="CDD" id="cd00093">
    <property type="entry name" value="HTH_XRE"/>
    <property type="match status" value="1"/>
</dbReference>
<keyword evidence="1" id="KW-0805">Transcription regulation</keyword>
<name>A0A5J4Z4E8_PORPP</name>
<keyword evidence="3" id="KW-0804">Transcription</keyword>
<dbReference type="PROSITE" id="PS50943">
    <property type="entry name" value="HTH_CROC1"/>
    <property type="match status" value="1"/>
</dbReference>
<dbReference type="GO" id="GO:0005634">
    <property type="term" value="C:nucleus"/>
    <property type="evidence" value="ECO:0007669"/>
    <property type="project" value="TreeGrafter"/>
</dbReference>